<organism evidence="1 2">
    <name type="scientific">Sphingomonas aerolata</name>
    <dbReference type="NCBI Taxonomy" id="185951"/>
    <lineage>
        <taxon>Bacteria</taxon>
        <taxon>Pseudomonadati</taxon>
        <taxon>Pseudomonadota</taxon>
        <taxon>Alphaproteobacteria</taxon>
        <taxon>Sphingomonadales</taxon>
        <taxon>Sphingomonadaceae</taxon>
        <taxon>Sphingomonas</taxon>
    </lineage>
</organism>
<sequence>MTAIDALSADIRYDGGAAAVLIADLGGAGAGDRLATALDALGGRLMARIDWHVPLDRSATPRIILVDTVGINAPLLAERMAQIVAWAADTDAALVVALRADQIDAVTALTLGGATSLLVDPGIGECVAAVAIAIERSRQPAGVFDVTRESDGARLERLSAEVGRIAEALARLTQADHDRPSDPPAIVGDRSVAYQAAPGATQHDATDIRRAIRARRLRDQFFGGTLFEDPGWDMLLDLYAADLERRRVSVSSLCIAAAVAPTTALRWIARMTDSGLFERQPDPHDRRRAYMALSPPARDAMRGYFGAVLRNELRIA</sequence>
<evidence type="ECO:0000313" key="2">
    <source>
        <dbReference type="Proteomes" id="UP000240996"/>
    </source>
</evidence>
<comment type="caution">
    <text evidence="1">The sequence shown here is derived from an EMBL/GenBank/DDBJ whole genome shotgun (WGS) entry which is preliminary data.</text>
</comment>
<dbReference type="Gene3D" id="1.10.10.10">
    <property type="entry name" value="Winged helix-like DNA-binding domain superfamily/Winged helix DNA-binding domain"/>
    <property type="match status" value="1"/>
</dbReference>
<dbReference type="InterPro" id="IPR036390">
    <property type="entry name" value="WH_DNA-bd_sf"/>
</dbReference>
<evidence type="ECO:0000313" key="1">
    <source>
        <dbReference type="EMBL" id="PTM47645.1"/>
    </source>
</evidence>
<dbReference type="RefSeq" id="WP_107930772.1">
    <property type="nucleotide sequence ID" value="NZ_PZZN01000001.1"/>
</dbReference>
<dbReference type="AlphaFoldDB" id="A0A2T4YV13"/>
<protein>
    <recommendedName>
        <fullName evidence="3">DNA-binding MarR family transcriptional regulator</fullName>
    </recommendedName>
</protein>
<dbReference type="Proteomes" id="UP000240996">
    <property type="component" value="Unassembled WGS sequence"/>
</dbReference>
<evidence type="ECO:0008006" key="3">
    <source>
        <dbReference type="Google" id="ProtNLM"/>
    </source>
</evidence>
<dbReference type="InterPro" id="IPR036388">
    <property type="entry name" value="WH-like_DNA-bd_sf"/>
</dbReference>
<accession>A0A2T4YV13</accession>
<name>A0A2T4YV13_9SPHN</name>
<dbReference type="SUPFAM" id="SSF46785">
    <property type="entry name" value="Winged helix' DNA-binding domain"/>
    <property type="match status" value="1"/>
</dbReference>
<gene>
    <name evidence="1" type="ORF">C8J24_1045</name>
</gene>
<dbReference type="EMBL" id="PZZN01000001">
    <property type="protein sequence ID" value="PTM47645.1"/>
    <property type="molecule type" value="Genomic_DNA"/>
</dbReference>
<reference evidence="1 2" key="1">
    <citation type="submission" date="2018-04" db="EMBL/GenBank/DDBJ databases">
        <title>Genomic Encyclopedia of Type Strains, Phase III (KMG-III): the genomes of soil and plant-associated and newly described type strains.</title>
        <authorList>
            <person name="Whitman W."/>
        </authorList>
    </citation>
    <scope>NUCLEOTIDE SEQUENCE [LARGE SCALE GENOMIC DNA]</scope>
    <source>
        <strain evidence="1 2">NW12</strain>
    </source>
</reference>
<keyword evidence="2" id="KW-1185">Reference proteome</keyword>
<proteinExistence type="predicted"/>